<dbReference type="InterPro" id="IPR018247">
    <property type="entry name" value="EF_Hand_1_Ca_BS"/>
</dbReference>
<dbReference type="GO" id="GO:0005509">
    <property type="term" value="F:calcium ion binding"/>
    <property type="evidence" value="ECO:0007669"/>
    <property type="project" value="InterPro"/>
</dbReference>
<comment type="caution">
    <text evidence="5">The sequence shown here is derived from an EMBL/GenBank/DDBJ whole genome shotgun (WGS) entry which is preliminary data.</text>
</comment>
<evidence type="ECO:0000313" key="5">
    <source>
        <dbReference type="EMBL" id="THD28258.1"/>
    </source>
</evidence>
<sequence>MYGATAGGKRGKDLSSVDLTAPELQAKPISLNKLETLTRFSRKELQAIYQGFKRVCPTGYANKNTFISVYQSFFPGRSSSGYAQLCFRVFDKEHSGELTFEQFARSLSQITRGSEMEKIDWIFDLYDLNGDGYITRSEVREVATAIFDLLRPKSENDRESTAIDERVDKMIETYDVDKDGRISKEEFVNVSSKDPQFIFNLNVFGTQL</sequence>
<dbReference type="PANTHER" id="PTHR23055">
    <property type="entry name" value="CALCIUM BINDING PROTEINS"/>
    <property type="match status" value="1"/>
</dbReference>
<reference evidence="5" key="1">
    <citation type="submission" date="2019-03" db="EMBL/GenBank/DDBJ databases">
        <title>Improved annotation for the trematode Fasciola hepatica.</title>
        <authorList>
            <person name="Choi Y.-J."/>
            <person name="Martin J."/>
            <person name="Mitreva M."/>
        </authorList>
    </citation>
    <scope>NUCLEOTIDE SEQUENCE [LARGE SCALE GENOMIC DNA]</scope>
</reference>
<dbReference type="SUPFAM" id="SSF47473">
    <property type="entry name" value="EF-hand"/>
    <property type="match status" value="1"/>
</dbReference>
<dbReference type="PROSITE" id="PS50222">
    <property type="entry name" value="EF_HAND_2"/>
    <property type="match status" value="3"/>
</dbReference>
<dbReference type="EMBL" id="JXXN02000196">
    <property type="protein sequence ID" value="THD28258.1"/>
    <property type="molecule type" value="Genomic_DNA"/>
</dbReference>
<dbReference type="Pfam" id="PF13499">
    <property type="entry name" value="EF-hand_7"/>
    <property type="match status" value="1"/>
</dbReference>
<accession>A0A4E0RXR0</accession>
<organism evidence="5 6">
    <name type="scientific">Fasciola hepatica</name>
    <name type="common">Liver fluke</name>
    <dbReference type="NCBI Taxonomy" id="6192"/>
    <lineage>
        <taxon>Eukaryota</taxon>
        <taxon>Metazoa</taxon>
        <taxon>Spiralia</taxon>
        <taxon>Lophotrochozoa</taxon>
        <taxon>Platyhelminthes</taxon>
        <taxon>Trematoda</taxon>
        <taxon>Digenea</taxon>
        <taxon>Plagiorchiida</taxon>
        <taxon>Echinostomata</taxon>
        <taxon>Echinostomatoidea</taxon>
        <taxon>Fasciolidae</taxon>
        <taxon>Fasciola</taxon>
    </lineage>
</organism>
<dbReference type="AlphaFoldDB" id="A0A4E0RXR0"/>
<dbReference type="PANTHER" id="PTHR23055:SF167">
    <property type="entry name" value="EF-HAND DOMAIN-CONTAINING PROTEIN"/>
    <property type="match status" value="1"/>
</dbReference>
<keyword evidence="2" id="KW-0677">Repeat</keyword>
<evidence type="ECO:0000256" key="2">
    <source>
        <dbReference type="ARBA" id="ARBA00022737"/>
    </source>
</evidence>
<keyword evidence="3" id="KW-0106">Calcium</keyword>
<gene>
    <name evidence="5" type="ORF">D915_000888</name>
</gene>
<keyword evidence="6" id="KW-1185">Reference proteome</keyword>
<proteinExistence type="predicted"/>
<evidence type="ECO:0000313" key="6">
    <source>
        <dbReference type="Proteomes" id="UP000230066"/>
    </source>
</evidence>
<dbReference type="InterPro" id="IPR011992">
    <property type="entry name" value="EF-hand-dom_pair"/>
</dbReference>
<evidence type="ECO:0000256" key="1">
    <source>
        <dbReference type="ARBA" id="ARBA00022723"/>
    </source>
</evidence>
<name>A0A4E0RXR0_FASHE</name>
<dbReference type="Proteomes" id="UP000230066">
    <property type="component" value="Unassembled WGS sequence"/>
</dbReference>
<evidence type="ECO:0000259" key="4">
    <source>
        <dbReference type="PROSITE" id="PS50222"/>
    </source>
</evidence>
<dbReference type="InterPro" id="IPR028846">
    <property type="entry name" value="Recoverin"/>
</dbReference>
<protein>
    <submittedName>
        <fullName evidence="5">Kv channel-interacting protein 4</fullName>
    </submittedName>
</protein>
<dbReference type="SMART" id="SM00054">
    <property type="entry name" value="EFh"/>
    <property type="match status" value="3"/>
</dbReference>
<evidence type="ECO:0000256" key="3">
    <source>
        <dbReference type="ARBA" id="ARBA00022837"/>
    </source>
</evidence>
<dbReference type="PRINTS" id="PR00450">
    <property type="entry name" value="RECOVERIN"/>
</dbReference>
<feature type="domain" description="EF-hand" evidence="4">
    <location>
        <begin position="162"/>
        <end position="197"/>
    </location>
</feature>
<dbReference type="Gene3D" id="1.10.238.10">
    <property type="entry name" value="EF-hand"/>
    <property type="match status" value="1"/>
</dbReference>
<dbReference type="InterPro" id="IPR002048">
    <property type="entry name" value="EF_hand_dom"/>
</dbReference>
<dbReference type="PROSITE" id="PS00018">
    <property type="entry name" value="EF_HAND_1"/>
    <property type="match status" value="2"/>
</dbReference>
<keyword evidence="1" id="KW-0479">Metal-binding</keyword>
<feature type="domain" description="EF-hand" evidence="4">
    <location>
        <begin position="114"/>
        <end position="149"/>
    </location>
</feature>
<dbReference type="CDD" id="cd00051">
    <property type="entry name" value="EFh"/>
    <property type="match status" value="2"/>
</dbReference>
<feature type="domain" description="EF-hand" evidence="4">
    <location>
        <begin position="78"/>
        <end position="113"/>
    </location>
</feature>